<evidence type="ECO:0000313" key="2">
    <source>
        <dbReference type="Proteomes" id="UP000540556"/>
    </source>
</evidence>
<organism evidence="1 2">
    <name type="scientific">Gluconacetobacter takamatsuzukensis</name>
    <dbReference type="NCBI Taxonomy" id="1286190"/>
    <lineage>
        <taxon>Bacteria</taxon>
        <taxon>Pseudomonadati</taxon>
        <taxon>Pseudomonadota</taxon>
        <taxon>Alphaproteobacteria</taxon>
        <taxon>Acetobacterales</taxon>
        <taxon>Acetobacteraceae</taxon>
        <taxon>Gluconacetobacter</taxon>
    </lineage>
</organism>
<sequence>MTDSAFSFFLRENLKRLYDDSLFSPIPDTLVRLLEPSDKEGSDLLTAEQERGAVCQEGTRINTNTLDSGDENSPP</sequence>
<reference evidence="1 2" key="1">
    <citation type="submission" date="2020-04" db="EMBL/GenBank/DDBJ databases">
        <title>Description of novel Gluconacetobacter.</title>
        <authorList>
            <person name="Sombolestani A."/>
        </authorList>
    </citation>
    <scope>NUCLEOTIDE SEQUENCE [LARGE SCALE GENOMIC DNA]</scope>
    <source>
        <strain evidence="1 2">LMG 27800</strain>
    </source>
</reference>
<dbReference type="AlphaFoldDB" id="A0A7W4KED5"/>
<dbReference type="EMBL" id="JABEQK010000007">
    <property type="protein sequence ID" value="MBB2205382.1"/>
    <property type="molecule type" value="Genomic_DNA"/>
</dbReference>
<comment type="caution">
    <text evidence="1">The sequence shown here is derived from an EMBL/GenBank/DDBJ whole genome shotgun (WGS) entry which is preliminary data.</text>
</comment>
<evidence type="ECO:0000313" key="1">
    <source>
        <dbReference type="EMBL" id="MBB2205382.1"/>
    </source>
</evidence>
<accession>A0A7W4KED5</accession>
<gene>
    <name evidence="1" type="ORF">HLH27_10180</name>
</gene>
<keyword evidence="2" id="KW-1185">Reference proteome</keyword>
<name>A0A7W4KED5_9PROT</name>
<protein>
    <submittedName>
        <fullName evidence="1">Uncharacterized protein</fullName>
    </submittedName>
</protein>
<dbReference type="Proteomes" id="UP000540556">
    <property type="component" value="Unassembled WGS sequence"/>
</dbReference>
<dbReference type="RefSeq" id="WP_182949923.1">
    <property type="nucleotide sequence ID" value="NZ_JABEQK010000007.1"/>
</dbReference>
<proteinExistence type="predicted"/>